<dbReference type="RefSeq" id="WP_096226782.1">
    <property type="nucleotide sequence ID" value="NZ_CP168029.1"/>
</dbReference>
<evidence type="ECO:0000313" key="5">
    <source>
        <dbReference type="Proteomes" id="UP000462865"/>
    </source>
</evidence>
<comment type="caution">
    <text evidence="3">The sequence shown here is derived from an EMBL/GenBank/DDBJ whole genome shotgun (WGS) entry which is preliminary data.</text>
</comment>
<reference evidence="4" key="1">
    <citation type="submission" date="2018-05" db="EMBL/GenBank/DDBJ databases">
        <title>Genome Sequencing of selected type strains of the family Eggerthellaceae.</title>
        <authorList>
            <person name="Danylec N."/>
            <person name="Stoll D.A."/>
            <person name="Doetsch A."/>
            <person name="Huch M."/>
        </authorList>
    </citation>
    <scope>NUCLEOTIDE SEQUENCE [LARGE SCALE GENOMIC DNA]</scope>
    <source>
        <strain evidence="4">DSM 27213</strain>
    </source>
</reference>
<name>A0A423ULD2_9ACTN</name>
<dbReference type="InterPro" id="IPR052942">
    <property type="entry name" value="LPS_cholinephosphotransferase"/>
</dbReference>
<evidence type="ECO:0000313" key="2">
    <source>
        <dbReference type="EMBL" id="MSA93731.1"/>
    </source>
</evidence>
<dbReference type="PANTHER" id="PTHR43404">
    <property type="entry name" value="LIPOPOLYSACCHARIDE CHOLINEPHOSPHOTRANSFERASE LICD"/>
    <property type="match status" value="1"/>
</dbReference>
<dbReference type="Proteomes" id="UP000462865">
    <property type="component" value="Unassembled WGS sequence"/>
</dbReference>
<organism evidence="3 4">
    <name type="scientific">Gordonibacter urolithinfaciens</name>
    <dbReference type="NCBI Taxonomy" id="1335613"/>
    <lineage>
        <taxon>Bacteria</taxon>
        <taxon>Bacillati</taxon>
        <taxon>Actinomycetota</taxon>
        <taxon>Coriobacteriia</taxon>
        <taxon>Eggerthellales</taxon>
        <taxon>Eggerthellaceae</taxon>
        <taxon>Gordonibacter</taxon>
    </lineage>
</organism>
<reference evidence="3" key="3">
    <citation type="journal article" date="2019" name="Microbiol. Resour. Announc.">
        <title>Draft Genome Sequences of Type Strains of Gordonibacter faecihominis, Paraeggerthella hongkongensis, Parvibacter caecicola,Slackia equolifaciens, Slackia faecicanis, and Slackia isoflavoniconvertens.</title>
        <authorList>
            <person name="Danylec N."/>
            <person name="Stoll D.A."/>
            <person name="Dotsch A."/>
            <person name="Huch M."/>
        </authorList>
    </citation>
    <scope>NUCLEOTIDE SEQUENCE</scope>
    <source>
        <strain evidence="3">DSM 27213</strain>
    </source>
</reference>
<gene>
    <name evidence="3" type="ORF">DMP12_05715</name>
    <name evidence="2" type="ORF">GKG38_01330</name>
</gene>
<dbReference type="Proteomes" id="UP000285258">
    <property type="component" value="Unassembled WGS sequence"/>
</dbReference>
<proteinExistence type="predicted"/>
<feature type="domain" description="LicD/FKTN/FKRP nucleotidyltransferase" evidence="1">
    <location>
        <begin position="24"/>
        <end position="242"/>
    </location>
</feature>
<dbReference type="EMBL" id="QIBW01000005">
    <property type="protein sequence ID" value="ROT90505.1"/>
    <property type="molecule type" value="Genomic_DNA"/>
</dbReference>
<protein>
    <submittedName>
        <fullName evidence="3">LicD family protein</fullName>
    </submittedName>
</protein>
<dbReference type="EMBL" id="WKZA01000003">
    <property type="protein sequence ID" value="MSA93731.1"/>
    <property type="molecule type" value="Genomic_DNA"/>
</dbReference>
<dbReference type="PANTHER" id="PTHR43404:SF2">
    <property type="entry name" value="LIPOPOLYSACCHARIDE CHOLINEPHOSPHOTRANSFERASE LICD"/>
    <property type="match status" value="1"/>
</dbReference>
<dbReference type="InterPro" id="IPR007074">
    <property type="entry name" value="LicD/FKTN/FKRP_NTP_transf"/>
</dbReference>
<dbReference type="Pfam" id="PF04991">
    <property type="entry name" value="LicD"/>
    <property type="match status" value="1"/>
</dbReference>
<reference evidence="2 5" key="4">
    <citation type="journal article" date="2019" name="Nat. Med.">
        <title>A library of human gut bacterial isolates paired with longitudinal multiomics data enables mechanistic microbiome research.</title>
        <authorList>
            <person name="Poyet M."/>
            <person name="Groussin M."/>
            <person name="Gibbons S.M."/>
            <person name="Avila-Pacheco J."/>
            <person name="Jiang X."/>
            <person name="Kearney S.M."/>
            <person name="Perrotta A.R."/>
            <person name="Berdy B."/>
            <person name="Zhao S."/>
            <person name="Lieberman T.D."/>
            <person name="Swanson P.K."/>
            <person name="Smith M."/>
            <person name="Roesemann S."/>
            <person name="Alexander J.E."/>
            <person name="Rich S.A."/>
            <person name="Livny J."/>
            <person name="Vlamakis H."/>
            <person name="Clish C."/>
            <person name="Bullock K."/>
            <person name="Deik A."/>
            <person name="Scott J."/>
            <person name="Pierce K.A."/>
            <person name="Xavier R.J."/>
            <person name="Alm E.J."/>
        </authorList>
    </citation>
    <scope>NUCLEOTIDE SEQUENCE [LARGE SCALE GENOMIC DNA]</scope>
    <source>
        <strain evidence="2 5">BIOML-A1</strain>
    </source>
</reference>
<dbReference type="AlphaFoldDB" id="A0A423ULD2"/>
<evidence type="ECO:0000259" key="1">
    <source>
        <dbReference type="Pfam" id="PF04991"/>
    </source>
</evidence>
<evidence type="ECO:0000313" key="3">
    <source>
        <dbReference type="EMBL" id="ROT90505.1"/>
    </source>
</evidence>
<sequence>MQEMTLGEIQKTCLGLLKELGAFCNAHGLQYFLIGGSALGAVRHGGFIPWDDDVDVGMPREDYESFCQSYADGDTFKLSLLGKTEGYFNPFAKLCDARTKYEEPTSKSISQGVFIDVFPIDYVCESQAAIKRAMVRKRLYNYAFTTRLDAQKYRNEAIPKRILRRAMSKAYAMRDPVAASEAVASSIASAEPTSRAMNIWGAWNEREVMDAEWFGEGATFRFEDMDCPIPSEWDRYLSRLYGDYMSPPKSPPHSHGLAFRIED</sequence>
<dbReference type="GO" id="GO:0009100">
    <property type="term" value="P:glycoprotein metabolic process"/>
    <property type="evidence" value="ECO:0007669"/>
    <property type="project" value="UniProtKB-ARBA"/>
</dbReference>
<reference evidence="3" key="2">
    <citation type="journal article" date="2019" name="Int. J. Syst. Evol. Microbiol.">
        <title>Gordonibacter faecihominis is a later heterotypic synonym of Gordonibacter urolithinfaciens.</title>
        <authorList>
            <person name="Danylec N."/>
            <person name="Stoll D.A."/>
            <person name="Huch M."/>
        </authorList>
    </citation>
    <scope>NUCLEOTIDE SEQUENCE</scope>
    <source>
        <strain evidence="3">DSM 27213</strain>
    </source>
</reference>
<evidence type="ECO:0000313" key="4">
    <source>
        <dbReference type="Proteomes" id="UP000285258"/>
    </source>
</evidence>
<accession>A0A423ULD2</accession>